<dbReference type="PANTHER" id="PTHR11412:SF136">
    <property type="entry name" value="CD109 ANTIGEN"/>
    <property type="match status" value="1"/>
</dbReference>
<dbReference type="PANTHER" id="PTHR11412">
    <property type="entry name" value="MACROGLOBULIN / COMPLEMENT"/>
    <property type="match status" value="1"/>
</dbReference>
<evidence type="ECO:0000259" key="6">
    <source>
        <dbReference type="Pfam" id="PF07678"/>
    </source>
</evidence>
<feature type="disulfide bond" evidence="4">
    <location>
        <begin position="12"/>
        <end position="30"/>
    </location>
</feature>
<reference evidence="7" key="1">
    <citation type="submission" date="2021-06" db="EMBL/GenBank/DDBJ databases">
        <authorList>
            <person name="Hodson N. C."/>
            <person name="Mongue J. A."/>
            <person name="Jaron S. K."/>
        </authorList>
    </citation>
    <scope>NUCLEOTIDE SEQUENCE</scope>
</reference>
<dbReference type="PROSITE" id="PS50068">
    <property type="entry name" value="LDLRA_2"/>
    <property type="match status" value="1"/>
</dbReference>
<keyword evidence="8" id="KW-1185">Reference proteome</keyword>
<keyword evidence="2" id="KW-0882">Thioester bond</keyword>
<evidence type="ECO:0000256" key="2">
    <source>
        <dbReference type="ARBA" id="ARBA00022966"/>
    </source>
</evidence>
<dbReference type="Proteomes" id="UP000708208">
    <property type="component" value="Unassembled WGS sequence"/>
</dbReference>
<dbReference type="Pfam" id="PF07678">
    <property type="entry name" value="TED_complement"/>
    <property type="match status" value="1"/>
</dbReference>
<dbReference type="EMBL" id="CAJVCH010004480">
    <property type="protein sequence ID" value="CAG7653572.1"/>
    <property type="molecule type" value="Genomic_DNA"/>
</dbReference>
<evidence type="ECO:0000259" key="5">
    <source>
        <dbReference type="Pfam" id="PF07677"/>
    </source>
</evidence>
<dbReference type="SMART" id="SM00192">
    <property type="entry name" value="LDLa"/>
    <property type="match status" value="1"/>
</dbReference>
<dbReference type="CDD" id="cd00112">
    <property type="entry name" value="LDLa"/>
    <property type="match status" value="1"/>
</dbReference>
<proteinExistence type="predicted"/>
<feature type="non-terminal residue" evidence="7">
    <location>
        <position position="1"/>
    </location>
</feature>
<gene>
    <name evidence="7" type="ORF">AFUS01_LOCUS845</name>
</gene>
<dbReference type="Pfam" id="PF00057">
    <property type="entry name" value="Ldl_recept_a"/>
    <property type="match status" value="1"/>
</dbReference>
<evidence type="ECO:0000256" key="3">
    <source>
        <dbReference type="ARBA" id="ARBA00023157"/>
    </source>
</evidence>
<dbReference type="InterPro" id="IPR009048">
    <property type="entry name" value="A-macroglobulin_rcpt-bd"/>
</dbReference>
<evidence type="ECO:0000256" key="1">
    <source>
        <dbReference type="ARBA" id="ARBA00022729"/>
    </source>
</evidence>
<dbReference type="InterPro" id="IPR002172">
    <property type="entry name" value="LDrepeatLR_classA_rpt"/>
</dbReference>
<name>A0A8J2J2N1_9HEXA</name>
<sequence>RNASCPSNYFRCCNHLCIPSESKCDGFNDCGDMSDERECPSESSEAKECTELEVMCPKLPVTFTAIAPKFIYPYSTYRVSISVQADADVLTKYQFDANVHSSWPIFNKDEGLYLQGGESGELKLNPMTLTKEVYIFLRVKDLISTETFYFKKYILRGRNGRILMHTDKPIYSPGEDVHLRVNFLDMYDVSNGASAKIKIFDARNHLVKLWEDSIPPDGTLFKIFPLAKILNAGHWNISVNAIYYKDEENREEFSNDALTFEVSKRDPPPFSLAITVPDYIVKSPSAKLPVGIHVVREDDLSIQGDCIVALTVIDDNCETSLSQTIDVFNFKMNVTSMEQLIDGSILTENHWNGPRLEVRVTITDELSGQTVVQVSTVKISRAECKIQTFGMNNFKRPGLPFFISFKIVDMQNEPLKTANCGTIGFKHNFDAEGSSCLGNLMDGAVDIILNSEHLRKDLYISASYAGCSITYDVPVVQSSIGKFVQIRLVQPVTFDQEIVPGTDLKIHVVTTDPVKSVTIAFLCENKVVLTNSFNLPALKTDFEIDQTYPLKIDRYVKLLVFTYIDGIFVSDSLNFKTTSISVTSSEEPLLVASNQEPGRINLSVKAPISSSVYIFGAEKSSLVGREDFLTDNWIQRVLDKTKQNCTYDELKGFEELKRSGMTVLTNAPKQLTTHRGEICIHNYTYNCGNVSTKFPSSFSGMTWISESFIAQSAETNLSISVPSKIENWIFKGYYTHAVDEILRIASFPPLMLNMNSQVSISINLPFSVVLFEELTFPVLIHLHNLSGTGAQNVALTIKNLEDFDAQTSELEKVVQCSEMVTKSTLKVKPIRIGPITIEVVAKYGSKEASVQKQLHILPAGDKRVKRKSSAFLPFSSSEISPPTLRALIVGMGNPPYLTSFNRTNKILTDLESAEVSVCFDVMAFVINNVEELVSLPEISAEVNMLKFVGNVVILKYLTATGQVETEHWKKTVASLERCYQSQLFFRHDDGSFSELGEKTSPGSTWFTAYVVRHLLLARRYIGVDDKILRDGLNFLKNQQVPETGEFKEAVKRGTPKSKIALTAFVSLAFLENQKLNLSENVFGQNIERARNFVKSRSTDLKRNASFANYYAQVLVTYMEHFWHDLNPNEPTCKSRYISQLFKIPKISPQFLTGTPEQHVEILAYIVLTNSLRGKHLVSMLFMNKLLYKGLNEHGGFVGTQDTAVALLAMAEFAEKQRKIPASSQVTISSTDDGLTYTNIATNVTINQSLILHKYPAPVNTLAVKVSSTGTGLVFAQFSKTFFVKRRPVNGSFALDITLDQSERGKFSLRICTTFRREGSSDPTILEVHLPSGYKFYQAFTSGSLLQMSSYRKHQFVNFNTKLEIHMEGLSNNQSSCFNTQAAKAFNVKIIPASYIRAYEMETVLLKIVD</sequence>
<accession>A0A8J2J2N1</accession>
<dbReference type="InterPro" id="IPR023415">
    <property type="entry name" value="LDLR_class-A_CS"/>
</dbReference>
<dbReference type="GO" id="GO:0005615">
    <property type="term" value="C:extracellular space"/>
    <property type="evidence" value="ECO:0007669"/>
    <property type="project" value="InterPro"/>
</dbReference>
<feature type="domain" description="Alpha-macroglobulin-like TED" evidence="6">
    <location>
        <begin position="915"/>
        <end position="1212"/>
    </location>
</feature>
<protein>
    <submittedName>
        <fullName evidence="7">Uncharacterized protein</fullName>
    </submittedName>
</protein>
<keyword evidence="1" id="KW-0732">Signal</keyword>
<dbReference type="InterPro" id="IPR011626">
    <property type="entry name" value="Alpha-macroglobulin_TED"/>
</dbReference>
<evidence type="ECO:0000256" key="4">
    <source>
        <dbReference type="PROSITE-ProRule" id="PRU00124"/>
    </source>
</evidence>
<dbReference type="PROSITE" id="PS01209">
    <property type="entry name" value="LDLRA_1"/>
    <property type="match status" value="1"/>
</dbReference>
<feature type="domain" description="Alpha-macroglobulin receptor-binding" evidence="5">
    <location>
        <begin position="1320"/>
        <end position="1400"/>
    </location>
</feature>
<dbReference type="Pfam" id="PF07677">
    <property type="entry name" value="A2M_recep"/>
    <property type="match status" value="1"/>
</dbReference>
<feature type="disulfide bond" evidence="4">
    <location>
        <begin position="24"/>
        <end position="39"/>
    </location>
</feature>
<evidence type="ECO:0000313" key="7">
    <source>
        <dbReference type="EMBL" id="CAG7653572.1"/>
    </source>
</evidence>
<keyword evidence="3 4" id="KW-1015">Disulfide bond</keyword>
<comment type="caution">
    <text evidence="7">The sequence shown here is derived from an EMBL/GenBank/DDBJ whole genome shotgun (WGS) entry which is preliminary data.</text>
</comment>
<evidence type="ECO:0000313" key="8">
    <source>
        <dbReference type="Proteomes" id="UP000708208"/>
    </source>
</evidence>
<dbReference type="InterPro" id="IPR050473">
    <property type="entry name" value="A2M/Complement_sys"/>
</dbReference>
<organism evidence="7 8">
    <name type="scientific">Allacma fusca</name>
    <dbReference type="NCBI Taxonomy" id="39272"/>
    <lineage>
        <taxon>Eukaryota</taxon>
        <taxon>Metazoa</taxon>
        <taxon>Ecdysozoa</taxon>
        <taxon>Arthropoda</taxon>
        <taxon>Hexapoda</taxon>
        <taxon>Collembola</taxon>
        <taxon>Symphypleona</taxon>
        <taxon>Sminthuridae</taxon>
        <taxon>Allacma</taxon>
    </lineage>
</organism>
<feature type="disulfide bond" evidence="4">
    <location>
        <begin position="5"/>
        <end position="17"/>
    </location>
</feature>
<dbReference type="OrthoDB" id="9998011at2759"/>